<keyword evidence="1" id="KW-0677">Repeat</keyword>
<keyword evidence="2" id="KW-0106">Calcium</keyword>
<feature type="domain" description="EF-hand" evidence="3">
    <location>
        <begin position="496"/>
        <end position="531"/>
    </location>
</feature>
<dbReference type="InterPro" id="IPR002048">
    <property type="entry name" value="EF_hand_dom"/>
</dbReference>
<dbReference type="PANTHER" id="PTHR23056">
    <property type="entry name" value="CALCINEURIN B"/>
    <property type="match status" value="1"/>
</dbReference>
<dbReference type="GO" id="GO:0019900">
    <property type="term" value="F:kinase binding"/>
    <property type="evidence" value="ECO:0007669"/>
    <property type="project" value="InterPro"/>
</dbReference>
<dbReference type="Pfam" id="PF07534">
    <property type="entry name" value="TLD"/>
    <property type="match status" value="1"/>
</dbReference>
<evidence type="ECO:0000259" key="3">
    <source>
        <dbReference type="PROSITE" id="PS50222"/>
    </source>
</evidence>
<dbReference type="SMART" id="SM00584">
    <property type="entry name" value="TLDc"/>
    <property type="match status" value="1"/>
</dbReference>
<feature type="domain" description="EF-hand" evidence="3">
    <location>
        <begin position="286"/>
        <end position="321"/>
    </location>
</feature>
<comment type="caution">
    <text evidence="5">The sequence shown here is derived from an EMBL/GenBank/DDBJ whole genome shotgun (WGS) entry which is preliminary data.</text>
</comment>
<evidence type="ECO:0000313" key="5">
    <source>
        <dbReference type="EMBL" id="CAF1002697.1"/>
    </source>
</evidence>
<dbReference type="OrthoDB" id="25620at2759"/>
<feature type="domain" description="TLDc" evidence="4">
    <location>
        <begin position="11"/>
        <end position="183"/>
    </location>
</feature>
<dbReference type="GO" id="GO:0005509">
    <property type="term" value="F:calcium ion binding"/>
    <property type="evidence" value="ECO:0007669"/>
    <property type="project" value="InterPro"/>
</dbReference>
<evidence type="ECO:0000259" key="4">
    <source>
        <dbReference type="PROSITE" id="PS51886"/>
    </source>
</evidence>
<dbReference type="PROSITE" id="PS00018">
    <property type="entry name" value="EF_HAND_1"/>
    <property type="match status" value="3"/>
</dbReference>
<feature type="non-terminal residue" evidence="5">
    <location>
        <position position="549"/>
    </location>
</feature>
<dbReference type="AlphaFoldDB" id="A0A814GYM1"/>
<evidence type="ECO:0000256" key="1">
    <source>
        <dbReference type="ARBA" id="ARBA00022737"/>
    </source>
</evidence>
<accession>A0A814GYM1</accession>
<feature type="domain" description="EF-hand" evidence="3">
    <location>
        <begin position="246"/>
        <end position="281"/>
    </location>
</feature>
<gene>
    <name evidence="5" type="ORF">OXX778_LOCUS16490</name>
</gene>
<proteinExistence type="predicted"/>
<evidence type="ECO:0000313" key="6">
    <source>
        <dbReference type="Proteomes" id="UP000663879"/>
    </source>
</evidence>
<keyword evidence="6" id="KW-1185">Reference proteome</keyword>
<sequence>WEFKNQHIDSAIISNKLLYEDFSSLYRLSNQNFKLLYRGTKDGFNASDFHRKCDGKNNTLTIIKTDKSFIFGGFTGAAWSSDEKYVFDENSFVFSLKNNEKTKYFMNCKDPNEAIYCSKNLGPCFGKGDISIADQSNMSNKNKSNLGNSYEEEDSKDEDYDMSYLLAGSKLFNVAEIEVFQKVYRNLTLEEIVKFSEKNKLNKEEIGKYYETFNAMAINENMTFHSFSKYLALKIKIFKNENELNEMKKLFEFVFNYFDEDQSGFLEFDEFLTSVAIFDTDDRELQRKEIFNFLFDYADKDKNQELDRQEIEKILDRFPIVLNKSFLQPKIESFLQKHKLESLKKEYFTFILDGDYDVDEDEQNFDTDEYNESEYAILLEFLNDFKLDEKYCNILLNEFNKIENKHLKINKLKFQTMAKYLNDTFTLDQINFLFFRVEQRNQDGYITLQDLINTFKVEFKPSSKTILTNIFMDLDSSRDGQISYDEWESIGKVFPKIKNDLNRIFDLIDDNRNGSISFKEFMTAFKLINQLNNKKAKTTNNDGLEKYQN</sequence>
<dbReference type="GO" id="GO:0019722">
    <property type="term" value="P:calcium-mediated signaling"/>
    <property type="evidence" value="ECO:0007669"/>
    <property type="project" value="InterPro"/>
</dbReference>
<name>A0A814GYM1_9BILA</name>
<dbReference type="InterPro" id="IPR011992">
    <property type="entry name" value="EF-hand-dom_pair"/>
</dbReference>
<protein>
    <submittedName>
        <fullName evidence="5">Uncharacterized protein</fullName>
    </submittedName>
</protein>
<dbReference type="SUPFAM" id="SSF47473">
    <property type="entry name" value="EF-hand"/>
    <property type="match status" value="2"/>
</dbReference>
<dbReference type="SMART" id="SM00054">
    <property type="entry name" value="EFh"/>
    <property type="match status" value="4"/>
</dbReference>
<dbReference type="Pfam" id="PF13202">
    <property type="entry name" value="EF-hand_5"/>
    <property type="match status" value="1"/>
</dbReference>
<dbReference type="InterPro" id="IPR018247">
    <property type="entry name" value="EF_Hand_1_Ca_BS"/>
</dbReference>
<evidence type="ECO:0000256" key="2">
    <source>
        <dbReference type="ARBA" id="ARBA00022837"/>
    </source>
</evidence>
<dbReference type="InterPro" id="IPR006571">
    <property type="entry name" value="TLDc_dom"/>
</dbReference>
<dbReference type="InterPro" id="IPR045198">
    <property type="entry name" value="CNBL1-10"/>
</dbReference>
<dbReference type="PROSITE" id="PS51886">
    <property type="entry name" value="TLDC"/>
    <property type="match status" value="1"/>
</dbReference>
<dbReference type="Pfam" id="PF13499">
    <property type="entry name" value="EF-hand_7"/>
    <property type="match status" value="1"/>
</dbReference>
<dbReference type="PROSITE" id="PS50222">
    <property type="entry name" value="EF_HAND_2"/>
    <property type="match status" value="3"/>
</dbReference>
<dbReference type="Gene3D" id="1.10.238.10">
    <property type="entry name" value="EF-hand"/>
    <property type="match status" value="3"/>
</dbReference>
<reference evidence="5" key="1">
    <citation type="submission" date="2021-02" db="EMBL/GenBank/DDBJ databases">
        <authorList>
            <person name="Nowell W R."/>
        </authorList>
    </citation>
    <scope>NUCLEOTIDE SEQUENCE</scope>
    <source>
        <strain evidence="5">Ploen Becks lab</strain>
    </source>
</reference>
<dbReference type="Proteomes" id="UP000663879">
    <property type="component" value="Unassembled WGS sequence"/>
</dbReference>
<organism evidence="5 6">
    <name type="scientific">Brachionus calyciflorus</name>
    <dbReference type="NCBI Taxonomy" id="104777"/>
    <lineage>
        <taxon>Eukaryota</taxon>
        <taxon>Metazoa</taxon>
        <taxon>Spiralia</taxon>
        <taxon>Gnathifera</taxon>
        <taxon>Rotifera</taxon>
        <taxon>Eurotatoria</taxon>
        <taxon>Monogononta</taxon>
        <taxon>Pseudotrocha</taxon>
        <taxon>Ploima</taxon>
        <taxon>Brachionidae</taxon>
        <taxon>Brachionus</taxon>
    </lineage>
</organism>
<dbReference type="PANTHER" id="PTHR23056:SF110">
    <property type="entry name" value="CALMODULIN"/>
    <property type="match status" value="1"/>
</dbReference>
<dbReference type="EMBL" id="CAJNOC010003911">
    <property type="protein sequence ID" value="CAF1002697.1"/>
    <property type="molecule type" value="Genomic_DNA"/>
</dbReference>